<keyword evidence="1" id="KW-1133">Transmembrane helix</keyword>
<evidence type="ECO:0000313" key="3">
    <source>
        <dbReference type="Proteomes" id="UP001596356"/>
    </source>
</evidence>
<dbReference type="RefSeq" id="WP_377820799.1">
    <property type="nucleotide sequence ID" value="NZ_JBHSWJ010000002.1"/>
</dbReference>
<evidence type="ECO:0000313" key="2">
    <source>
        <dbReference type="EMBL" id="MFC6713207.1"/>
    </source>
</evidence>
<comment type="caution">
    <text evidence="2">The sequence shown here is derived from an EMBL/GenBank/DDBJ whole genome shotgun (WGS) entry which is preliminary data.</text>
</comment>
<feature type="transmembrane region" description="Helical" evidence="1">
    <location>
        <begin position="96"/>
        <end position="118"/>
    </location>
</feature>
<keyword evidence="1" id="KW-0472">Membrane</keyword>
<dbReference type="InterPro" id="IPR007165">
    <property type="entry name" value="Phage_holin_4_2"/>
</dbReference>
<keyword evidence="3" id="KW-1185">Reference proteome</keyword>
<name>A0ABW2AQ69_9MICO</name>
<reference evidence="3" key="1">
    <citation type="journal article" date="2019" name="Int. J. Syst. Evol. Microbiol.">
        <title>The Global Catalogue of Microorganisms (GCM) 10K type strain sequencing project: providing services to taxonomists for standard genome sequencing and annotation.</title>
        <authorList>
            <consortium name="The Broad Institute Genomics Platform"/>
            <consortium name="The Broad Institute Genome Sequencing Center for Infectious Disease"/>
            <person name="Wu L."/>
            <person name="Ma J."/>
        </authorList>
    </citation>
    <scope>NUCLEOTIDE SEQUENCE [LARGE SCALE GENOMIC DNA]</scope>
    <source>
        <strain evidence="3">NBRC 106593</strain>
    </source>
</reference>
<organism evidence="2 3">
    <name type="scientific">Branchiibius cervicis</name>
    <dbReference type="NCBI Taxonomy" id="908252"/>
    <lineage>
        <taxon>Bacteria</taxon>
        <taxon>Bacillati</taxon>
        <taxon>Actinomycetota</taxon>
        <taxon>Actinomycetes</taxon>
        <taxon>Micrococcales</taxon>
        <taxon>Dermacoccaceae</taxon>
        <taxon>Branchiibius</taxon>
    </lineage>
</organism>
<feature type="transmembrane region" description="Helical" evidence="1">
    <location>
        <begin position="65"/>
        <end position="84"/>
    </location>
</feature>
<protein>
    <submittedName>
        <fullName evidence="2">Phage holin family protein</fullName>
    </submittedName>
</protein>
<gene>
    <name evidence="2" type="ORF">ACFQBT_04815</name>
</gene>
<dbReference type="Pfam" id="PF04020">
    <property type="entry name" value="Phage_holin_4_2"/>
    <property type="match status" value="1"/>
</dbReference>
<dbReference type="EMBL" id="JBHSWJ010000002">
    <property type="protein sequence ID" value="MFC6713207.1"/>
    <property type="molecule type" value="Genomic_DNA"/>
</dbReference>
<sequence length="137" mass="14770">MVRFLWNVGVSLVSSAIAFLVASLLLSDFHLSWGGFIVAVVVFVLAQALLSPFVFNVARKYASPVLGGIGIVSTLLALWVATLFSDGIRINGAGTWVLAALIVWVITALGGWLLLWLISKKYVSARRRSNEPLDGIV</sequence>
<keyword evidence="1" id="KW-0812">Transmembrane</keyword>
<feature type="transmembrane region" description="Helical" evidence="1">
    <location>
        <begin position="33"/>
        <end position="58"/>
    </location>
</feature>
<feature type="transmembrane region" description="Helical" evidence="1">
    <location>
        <begin position="5"/>
        <end position="27"/>
    </location>
</feature>
<accession>A0ABW2AQ69</accession>
<dbReference type="Proteomes" id="UP001596356">
    <property type="component" value="Unassembled WGS sequence"/>
</dbReference>
<proteinExistence type="predicted"/>
<evidence type="ECO:0000256" key="1">
    <source>
        <dbReference type="SAM" id="Phobius"/>
    </source>
</evidence>